<dbReference type="OrthoDB" id="529273at2759"/>
<evidence type="ECO:0000313" key="2">
    <source>
        <dbReference type="Proteomes" id="UP000566819"/>
    </source>
</evidence>
<protein>
    <submittedName>
        <fullName evidence="1">Uncharacterized protein</fullName>
    </submittedName>
</protein>
<dbReference type="EMBL" id="JAAMPI010001395">
    <property type="protein sequence ID" value="KAF4625379.1"/>
    <property type="molecule type" value="Genomic_DNA"/>
</dbReference>
<accession>A0A8H4VZB5</accession>
<evidence type="ECO:0000313" key="1">
    <source>
        <dbReference type="EMBL" id="KAF4625379.1"/>
    </source>
</evidence>
<dbReference type="AlphaFoldDB" id="A0A8H4VZB5"/>
<proteinExistence type="predicted"/>
<name>A0A8H4VZB5_9HELO</name>
<gene>
    <name evidence="1" type="ORF">G7Y89_g12793</name>
</gene>
<sequence length="132" mass="14211">MTPKITNAMTVEVLAVPILGADDFLVPANPASFTTQCWNGSYAQGHALTTPRPRFDNMGYHYSGCSYGVGAFVGLTDSLATGTPDISFADIALNPWHCMTNPPVLLGYTYSETGFNTTAESYRDNSSAWTLD</sequence>
<keyword evidence="2" id="KW-1185">Reference proteome</keyword>
<comment type="caution">
    <text evidence="1">The sequence shown here is derived from an EMBL/GenBank/DDBJ whole genome shotgun (WGS) entry which is preliminary data.</text>
</comment>
<organism evidence="1 2">
    <name type="scientific">Cudoniella acicularis</name>
    <dbReference type="NCBI Taxonomy" id="354080"/>
    <lineage>
        <taxon>Eukaryota</taxon>
        <taxon>Fungi</taxon>
        <taxon>Dikarya</taxon>
        <taxon>Ascomycota</taxon>
        <taxon>Pezizomycotina</taxon>
        <taxon>Leotiomycetes</taxon>
        <taxon>Helotiales</taxon>
        <taxon>Tricladiaceae</taxon>
        <taxon>Cudoniella</taxon>
    </lineage>
</organism>
<dbReference type="Proteomes" id="UP000566819">
    <property type="component" value="Unassembled WGS sequence"/>
</dbReference>
<reference evidence="1 2" key="1">
    <citation type="submission" date="2020-03" db="EMBL/GenBank/DDBJ databases">
        <title>Draft Genome Sequence of Cudoniella acicularis.</title>
        <authorList>
            <person name="Buettner E."/>
            <person name="Kellner H."/>
        </authorList>
    </citation>
    <scope>NUCLEOTIDE SEQUENCE [LARGE SCALE GENOMIC DNA]</scope>
    <source>
        <strain evidence="1 2">DSM 108380</strain>
    </source>
</reference>